<accession>A0A160TF62</accession>
<name>A0A160TF62_9ZZZZ</name>
<sequence>MTGSGQAPVEVVRNARARRAKLSVDPASGRVRLTLPLRAPVKPALLWAEGQQAWIEAQRARLPQPRPLVPGGTVPFGDSLLTIDWREGSTRRIVREGDILHCGGPRDGLSRRIESWLKREALRILSAETAEFAARAGVGVTRVAIGDPRGRWGSCASSGAIRYSWRLILAPDFVRRATVAHEVAHRVHMNHGPDFHALVERLDESDPARSRAWLRANGAALHWVGRES</sequence>
<dbReference type="Gene3D" id="3.30.2010.10">
    <property type="entry name" value="Metalloproteases ('zincins'), catalytic domain"/>
    <property type="match status" value="1"/>
</dbReference>
<protein>
    <submittedName>
        <fullName evidence="2">Predicted metal-dependent hydrolase</fullName>
    </submittedName>
</protein>
<dbReference type="InterPro" id="IPR002725">
    <property type="entry name" value="YgjP-like_metallopeptidase"/>
</dbReference>
<feature type="domain" description="YgjP-like metallopeptidase" evidence="1">
    <location>
        <begin position="22"/>
        <end position="216"/>
    </location>
</feature>
<dbReference type="PANTHER" id="PTHR30399">
    <property type="entry name" value="UNCHARACTERIZED PROTEIN YGJP"/>
    <property type="match status" value="1"/>
</dbReference>
<dbReference type="PANTHER" id="PTHR30399:SF1">
    <property type="entry name" value="UTP PYROPHOSPHATASE"/>
    <property type="match status" value="1"/>
</dbReference>
<reference evidence="2" key="1">
    <citation type="submission" date="2015-10" db="EMBL/GenBank/DDBJ databases">
        <authorList>
            <person name="Gilbert D.G."/>
        </authorList>
    </citation>
    <scope>NUCLEOTIDE SEQUENCE</scope>
</reference>
<proteinExistence type="predicted"/>
<dbReference type="Pfam" id="PF01863">
    <property type="entry name" value="YgjP-like"/>
    <property type="match status" value="1"/>
</dbReference>
<dbReference type="CDD" id="cd07344">
    <property type="entry name" value="M48_yhfN_like"/>
    <property type="match status" value="1"/>
</dbReference>
<gene>
    <name evidence="2" type="ORF">MGWOODY_Smn1629</name>
</gene>
<evidence type="ECO:0000259" key="1">
    <source>
        <dbReference type="Pfam" id="PF01863"/>
    </source>
</evidence>
<dbReference type="InterPro" id="IPR053136">
    <property type="entry name" value="UTP_pyrophosphatase-like"/>
</dbReference>
<dbReference type="AlphaFoldDB" id="A0A160TF62"/>
<keyword evidence="2" id="KW-0378">Hydrolase</keyword>
<dbReference type="EMBL" id="CZQE01000034">
    <property type="protein sequence ID" value="CUS43320.1"/>
    <property type="molecule type" value="Genomic_DNA"/>
</dbReference>
<evidence type="ECO:0000313" key="2">
    <source>
        <dbReference type="EMBL" id="CUS43320.1"/>
    </source>
</evidence>
<dbReference type="GO" id="GO:0016787">
    <property type="term" value="F:hydrolase activity"/>
    <property type="evidence" value="ECO:0007669"/>
    <property type="project" value="UniProtKB-KW"/>
</dbReference>
<organism evidence="2">
    <name type="scientific">hydrothermal vent metagenome</name>
    <dbReference type="NCBI Taxonomy" id="652676"/>
    <lineage>
        <taxon>unclassified sequences</taxon>
        <taxon>metagenomes</taxon>
        <taxon>ecological metagenomes</taxon>
    </lineage>
</organism>